<gene>
    <name evidence="8" type="ORF">WCD74_12110</name>
</gene>
<evidence type="ECO:0000256" key="3">
    <source>
        <dbReference type="ARBA" id="ARBA00022475"/>
    </source>
</evidence>
<dbReference type="PANTHER" id="PTHR33884:SF3">
    <property type="entry name" value="UPF0410 PROTEIN YMGE"/>
    <property type="match status" value="1"/>
</dbReference>
<evidence type="ECO:0000256" key="2">
    <source>
        <dbReference type="ARBA" id="ARBA00011006"/>
    </source>
</evidence>
<dbReference type="Pfam" id="PF04226">
    <property type="entry name" value="Transgly_assoc"/>
    <property type="match status" value="1"/>
</dbReference>
<comment type="subcellular location">
    <subcellularLocation>
        <location evidence="1">Cell membrane</location>
        <topology evidence="1">Multi-pass membrane protein</topology>
    </subcellularLocation>
</comment>
<name>A0ABU8MMM9_9PSEU</name>
<evidence type="ECO:0000313" key="8">
    <source>
        <dbReference type="EMBL" id="MEJ2868511.1"/>
    </source>
</evidence>
<evidence type="ECO:0000256" key="6">
    <source>
        <dbReference type="ARBA" id="ARBA00023136"/>
    </source>
</evidence>
<keyword evidence="5 7" id="KW-1133">Transmembrane helix</keyword>
<dbReference type="InterPro" id="IPR007341">
    <property type="entry name" value="Transgly_assoc"/>
</dbReference>
<evidence type="ECO:0000256" key="5">
    <source>
        <dbReference type="ARBA" id="ARBA00022989"/>
    </source>
</evidence>
<evidence type="ECO:0000256" key="1">
    <source>
        <dbReference type="ARBA" id="ARBA00004651"/>
    </source>
</evidence>
<dbReference type="PANTHER" id="PTHR33884">
    <property type="entry name" value="UPF0410 PROTEIN YMGE"/>
    <property type="match status" value="1"/>
</dbReference>
<comment type="similarity">
    <text evidence="2">Belongs to the UPF0410 family.</text>
</comment>
<dbReference type="EMBL" id="JBBEGN010000004">
    <property type="protein sequence ID" value="MEJ2868511.1"/>
    <property type="molecule type" value="Genomic_DNA"/>
</dbReference>
<evidence type="ECO:0000256" key="7">
    <source>
        <dbReference type="SAM" id="Phobius"/>
    </source>
</evidence>
<feature type="transmembrane region" description="Helical" evidence="7">
    <location>
        <begin position="67"/>
        <end position="85"/>
    </location>
</feature>
<keyword evidence="6 7" id="KW-0472">Membrane</keyword>
<evidence type="ECO:0000313" key="9">
    <source>
        <dbReference type="Proteomes" id="UP001385809"/>
    </source>
</evidence>
<feature type="transmembrane region" description="Helical" evidence="7">
    <location>
        <begin position="37"/>
        <end position="55"/>
    </location>
</feature>
<protein>
    <submittedName>
        <fullName evidence="8">GlsB/YeaQ/YmgE family stress response membrane protein</fullName>
    </submittedName>
</protein>
<sequence>MSTLWTIIVWIVFGLVVGFIARALVPGKDNIGILRTILLGIAGSVVGGLIGSLLFSPHQITLSNPSGWIGSVIVAIILLVIYNRVTGRKAARR</sequence>
<keyword evidence="9" id="KW-1185">Reference proteome</keyword>
<feature type="transmembrane region" description="Helical" evidence="7">
    <location>
        <begin position="6"/>
        <end position="25"/>
    </location>
</feature>
<dbReference type="RefSeq" id="WP_337695089.1">
    <property type="nucleotide sequence ID" value="NZ_JBBEGN010000004.1"/>
</dbReference>
<accession>A0ABU8MMM9</accession>
<dbReference type="Proteomes" id="UP001385809">
    <property type="component" value="Unassembled WGS sequence"/>
</dbReference>
<reference evidence="8 9" key="1">
    <citation type="submission" date="2024-03" db="EMBL/GenBank/DDBJ databases">
        <title>Actinomycetospora sp. OC33-EN08, a novel actinomycete isolated from wild orchid (Aerides multiflora).</title>
        <authorList>
            <person name="Suriyachadkun C."/>
        </authorList>
    </citation>
    <scope>NUCLEOTIDE SEQUENCE [LARGE SCALE GENOMIC DNA]</scope>
    <source>
        <strain evidence="8 9">OC33-EN08</strain>
    </source>
</reference>
<organism evidence="8 9">
    <name type="scientific">Actinomycetospora aurantiaca</name>
    <dbReference type="NCBI Taxonomy" id="3129233"/>
    <lineage>
        <taxon>Bacteria</taxon>
        <taxon>Bacillati</taxon>
        <taxon>Actinomycetota</taxon>
        <taxon>Actinomycetes</taxon>
        <taxon>Pseudonocardiales</taxon>
        <taxon>Pseudonocardiaceae</taxon>
        <taxon>Actinomycetospora</taxon>
    </lineage>
</organism>
<keyword evidence="3" id="KW-1003">Cell membrane</keyword>
<comment type="caution">
    <text evidence="8">The sequence shown here is derived from an EMBL/GenBank/DDBJ whole genome shotgun (WGS) entry which is preliminary data.</text>
</comment>
<evidence type="ECO:0000256" key="4">
    <source>
        <dbReference type="ARBA" id="ARBA00022692"/>
    </source>
</evidence>
<proteinExistence type="inferred from homology"/>
<keyword evidence="4 7" id="KW-0812">Transmembrane</keyword>